<protein>
    <submittedName>
        <fullName evidence="1">Uncharacterized protein</fullName>
    </submittedName>
</protein>
<feature type="non-terminal residue" evidence="1">
    <location>
        <position position="1"/>
    </location>
</feature>
<reference evidence="1 2" key="1">
    <citation type="journal article" date="2014" name="Nature">
        <title>The genome of the recently domesticated crop plant sugar beet (Beta vulgaris).</title>
        <authorList>
            <person name="Dohm J.C."/>
            <person name="Minoche A.E."/>
            <person name="Holtgrawe D."/>
            <person name="Capella-Gutierrez S."/>
            <person name="Zakrzewski F."/>
            <person name="Tafer H."/>
            <person name="Rupp O."/>
            <person name="Sorensen T.R."/>
            <person name="Stracke R."/>
            <person name="Reinhardt R."/>
            <person name="Goesmann A."/>
            <person name="Kraft T."/>
            <person name="Schulz B."/>
            <person name="Stadler P.F."/>
            <person name="Schmidt T."/>
            <person name="Gabaldon T."/>
            <person name="Lehrach H."/>
            <person name="Weisshaar B."/>
            <person name="Himmelbauer H."/>
        </authorList>
    </citation>
    <scope>NUCLEOTIDE SEQUENCE [LARGE SCALE GENOMIC DNA]</scope>
    <source>
        <tissue evidence="1">Taproot</tissue>
    </source>
</reference>
<name>A0A0J8AY88_BETVV</name>
<feature type="non-terminal residue" evidence="1">
    <location>
        <position position="201"/>
    </location>
</feature>
<gene>
    <name evidence="1" type="ORF">BVRB_028930</name>
</gene>
<accession>A0A0J8AY88</accession>
<organism evidence="1 2">
    <name type="scientific">Beta vulgaris subsp. vulgaris</name>
    <name type="common">Beet</name>
    <dbReference type="NCBI Taxonomy" id="3555"/>
    <lineage>
        <taxon>Eukaryota</taxon>
        <taxon>Viridiplantae</taxon>
        <taxon>Streptophyta</taxon>
        <taxon>Embryophyta</taxon>
        <taxon>Tracheophyta</taxon>
        <taxon>Spermatophyta</taxon>
        <taxon>Magnoliopsida</taxon>
        <taxon>eudicotyledons</taxon>
        <taxon>Gunneridae</taxon>
        <taxon>Pentapetalae</taxon>
        <taxon>Caryophyllales</taxon>
        <taxon>Chenopodiaceae</taxon>
        <taxon>Betoideae</taxon>
        <taxon>Beta</taxon>
    </lineage>
</organism>
<dbReference type="EMBL" id="KQ099999">
    <property type="protein sequence ID" value="KMS93691.1"/>
    <property type="molecule type" value="Genomic_DNA"/>
</dbReference>
<sequence>YVQHRTWSHGLGRGRATKRINRRQAANFMEAPEFANELGRPLNCHVTIAFAHTDIEAAEVESVFRKIRDDRFKPWLAHRRRRDRAPQYGPPTFVWAQENGRDGQGNGFPHVHWLLHMPPALLHDFTIRVRCWVGEFGGNVDWSETVVKVDPATTPGGLRRYLLKDLSPRLREHFNIPARWPGTYGVVYGKRIGFSQNLGPT</sequence>
<dbReference type="AlphaFoldDB" id="A0A0J8AY88"/>
<evidence type="ECO:0000313" key="1">
    <source>
        <dbReference type="EMBL" id="KMS93691.1"/>
    </source>
</evidence>
<keyword evidence="2" id="KW-1185">Reference proteome</keyword>
<evidence type="ECO:0000313" key="2">
    <source>
        <dbReference type="Proteomes" id="UP000035740"/>
    </source>
</evidence>
<dbReference type="Gramene" id="KMS93691">
    <property type="protein sequence ID" value="KMS93691"/>
    <property type="gene ID" value="BVRB_028930"/>
</dbReference>
<proteinExistence type="predicted"/>
<dbReference type="Proteomes" id="UP000035740">
    <property type="component" value="Unassembled WGS sequence"/>
</dbReference>